<dbReference type="PROSITE" id="PS00591">
    <property type="entry name" value="GH10_1"/>
    <property type="match status" value="1"/>
</dbReference>
<dbReference type="InterPro" id="IPR036514">
    <property type="entry name" value="SGNH_hydro_sf"/>
</dbReference>
<dbReference type="InterPro" id="IPR031158">
    <property type="entry name" value="GH10_AS"/>
</dbReference>
<dbReference type="InterPro" id="IPR018247">
    <property type="entry name" value="EF_Hand_1_Ca_BS"/>
</dbReference>
<evidence type="ECO:0000256" key="6">
    <source>
        <dbReference type="SAM" id="MobiDB-lite"/>
    </source>
</evidence>
<evidence type="ECO:0000313" key="10">
    <source>
        <dbReference type="EMBL" id="KNY27825.1"/>
    </source>
</evidence>
<dbReference type="Gene3D" id="3.40.50.1110">
    <property type="entry name" value="SGNH hydrolase"/>
    <property type="match status" value="1"/>
</dbReference>
<dbReference type="EMBL" id="LGTC01000001">
    <property type="protein sequence ID" value="KNY27825.1"/>
    <property type="molecule type" value="Genomic_DNA"/>
</dbReference>
<dbReference type="RefSeq" id="WP_242853123.1">
    <property type="nucleotide sequence ID" value="NZ_JQKC01000017.1"/>
</dbReference>
<dbReference type="EC" id="3.2.1.8" evidence="10"/>
<dbReference type="PANTHER" id="PTHR31490">
    <property type="entry name" value="GLYCOSYL HYDROLASE"/>
    <property type="match status" value="1"/>
</dbReference>
<dbReference type="SMART" id="SM00633">
    <property type="entry name" value="Glyco_10"/>
    <property type="match status" value="1"/>
</dbReference>
<reference evidence="11" key="1">
    <citation type="submission" date="2015-07" db="EMBL/GenBank/DDBJ databases">
        <title>Near-Complete Genome Sequence of the Cellulolytic Bacterium Bacteroides (Pseudobacteroides) cellulosolvens ATCC 35603.</title>
        <authorList>
            <person name="Dassa B."/>
            <person name="Utturkar S.M."/>
            <person name="Klingeman D.M."/>
            <person name="Hurt R.A."/>
            <person name="Keller M."/>
            <person name="Xu J."/>
            <person name="Reddy Y.H.K."/>
            <person name="Borovok I."/>
            <person name="Grinberg I.R."/>
            <person name="Lamed R."/>
            <person name="Zhivin O."/>
            <person name="Bayer E.A."/>
            <person name="Brown S.D."/>
        </authorList>
    </citation>
    <scope>NUCLEOTIDE SEQUENCE [LARGE SCALE GENOMIC DNA]</scope>
    <source>
        <strain evidence="11">DSM 2933</strain>
    </source>
</reference>
<keyword evidence="2" id="KW-0119">Carbohydrate metabolism</keyword>
<feature type="compositionally biased region" description="Low complexity" evidence="6">
    <location>
        <begin position="415"/>
        <end position="427"/>
    </location>
</feature>
<keyword evidence="4" id="KW-0624">Polysaccharide degradation</keyword>
<dbReference type="Pfam" id="PF00404">
    <property type="entry name" value="Dockerin_1"/>
    <property type="match status" value="1"/>
</dbReference>
<accession>A0A0L6JQ61</accession>
<keyword evidence="10" id="KW-0858">Xylan degradation</keyword>
<dbReference type="STRING" id="398512.Bccel_3096"/>
<keyword evidence="11" id="KW-1185">Reference proteome</keyword>
<dbReference type="InterPro" id="IPR044846">
    <property type="entry name" value="GH10"/>
</dbReference>
<evidence type="ECO:0000259" key="8">
    <source>
        <dbReference type="PROSITE" id="PS51760"/>
    </source>
</evidence>
<feature type="active site" description="Nucleophile" evidence="5">
    <location>
        <position position="255"/>
    </location>
</feature>
<dbReference type="PROSITE" id="PS51766">
    <property type="entry name" value="DOCKERIN"/>
    <property type="match status" value="1"/>
</dbReference>
<dbReference type="InterPro" id="IPR002105">
    <property type="entry name" value="Dockerin_1_rpt"/>
</dbReference>
<name>A0A0L6JQ61_9FIRM</name>
<feature type="chain" id="PRO_5005565736" evidence="7">
    <location>
        <begin position="35"/>
        <end position="641"/>
    </location>
</feature>
<dbReference type="PROSITE" id="PS00018">
    <property type="entry name" value="EF_HAND_1"/>
    <property type="match status" value="2"/>
</dbReference>
<gene>
    <name evidence="10" type="ORF">Bccel_3096</name>
</gene>
<evidence type="ECO:0000313" key="11">
    <source>
        <dbReference type="Proteomes" id="UP000036923"/>
    </source>
</evidence>
<feature type="region of interest" description="Disordered" evidence="6">
    <location>
        <begin position="415"/>
        <end position="446"/>
    </location>
</feature>
<feature type="region of interest" description="Disordered" evidence="6">
    <location>
        <begin position="327"/>
        <end position="349"/>
    </location>
</feature>
<dbReference type="Gene3D" id="3.20.20.80">
    <property type="entry name" value="Glycosidases"/>
    <property type="match status" value="1"/>
</dbReference>
<keyword evidence="3 10" id="KW-0326">Glycosidase</keyword>
<evidence type="ECO:0000256" key="4">
    <source>
        <dbReference type="ARBA" id="ARBA00023326"/>
    </source>
</evidence>
<dbReference type="Gene3D" id="1.10.1330.10">
    <property type="entry name" value="Dockerin domain"/>
    <property type="match status" value="1"/>
</dbReference>
<evidence type="ECO:0000259" key="9">
    <source>
        <dbReference type="PROSITE" id="PS51766"/>
    </source>
</evidence>
<dbReference type="Proteomes" id="UP000036923">
    <property type="component" value="Unassembled WGS sequence"/>
</dbReference>
<evidence type="ECO:0000256" key="1">
    <source>
        <dbReference type="ARBA" id="ARBA00022801"/>
    </source>
</evidence>
<dbReference type="PATRIC" id="fig|398512.5.peg.3245"/>
<dbReference type="InterPro" id="IPR016134">
    <property type="entry name" value="Dockerin_dom"/>
</dbReference>
<sequence>MGISLSFSKYKKWVLVILCSVLCCWVLPIGNAEAAMAKGPKWVGNIIAGSVPSNFATYWNQATPENASKWGSVEYSRGSRNWSNTDLIYNYCKTNGFPFKFHTLVWGNQEPSWIGSLSAADQKTAVTNWIQAAGTKYPDADYVDVVNEPLHAPASYRNALGGSGSTGWDWIVWSFEQARKAFPNSKLLINEYGIISDPNATNNYVKIINILKGKGLIDGIGIQCHQFNMDNVSTNTMKSVLNTLGATGLPIYVSELDMTGDDSTQLNRYKEKFPVLYESQYVKGITLWGYIQGSTWISNTHLISTSGQERPALTWLKQYLAAASAAPTNTPTTKPTNTPTQTTNPVVTTKGDLNNDGVINMSDVILLASTFNAVRGDFKYALAYDLNDDGVINMSDVIVIAGNFGEIVAIATSTKAPTTTPTSTKAPTPTPTKAPTPTPVPSSKVTTKVLPLGDSITDGINVPGGYRIKLWKNIANDGLVVDFVGSLSNGPSELGDKNHEGHSGWRIDQIDININSWMDKYNPKIVLLHIGTNDISQKYDLNNAPARLSALIDKICAKLPSGGKLYVASIIPLSYADVKTYNAQIQGIVQNKTNQGKPVYMVDMYSALTVSDLADGVHPNAAGYNKMADVWYKAIKSDLGK</sequence>
<proteinExistence type="predicted"/>
<dbReference type="Pfam" id="PF13472">
    <property type="entry name" value="Lipase_GDSL_2"/>
    <property type="match status" value="1"/>
</dbReference>
<dbReference type="SUPFAM" id="SSF51445">
    <property type="entry name" value="(Trans)glycosidases"/>
    <property type="match status" value="1"/>
</dbReference>
<keyword evidence="7" id="KW-0732">Signal</keyword>
<evidence type="ECO:0000256" key="7">
    <source>
        <dbReference type="SAM" id="SignalP"/>
    </source>
</evidence>
<feature type="signal peptide" evidence="7">
    <location>
        <begin position="1"/>
        <end position="34"/>
    </location>
</feature>
<dbReference type="CDD" id="cd01833">
    <property type="entry name" value="XynB_like"/>
    <property type="match status" value="1"/>
</dbReference>
<dbReference type="InterPro" id="IPR013830">
    <property type="entry name" value="SGNH_hydro"/>
</dbReference>
<dbReference type="AlphaFoldDB" id="A0A0L6JQ61"/>
<evidence type="ECO:0000256" key="3">
    <source>
        <dbReference type="ARBA" id="ARBA00023295"/>
    </source>
</evidence>
<feature type="compositionally biased region" description="Pro residues" evidence="6">
    <location>
        <begin position="428"/>
        <end position="440"/>
    </location>
</feature>
<organism evidence="10 11">
    <name type="scientific">Pseudobacteroides cellulosolvens ATCC 35603 = DSM 2933</name>
    <dbReference type="NCBI Taxonomy" id="398512"/>
    <lineage>
        <taxon>Bacteria</taxon>
        <taxon>Bacillati</taxon>
        <taxon>Bacillota</taxon>
        <taxon>Clostridia</taxon>
        <taxon>Eubacteriales</taxon>
        <taxon>Oscillospiraceae</taxon>
        <taxon>Pseudobacteroides</taxon>
    </lineage>
</organism>
<dbReference type="SUPFAM" id="SSF52266">
    <property type="entry name" value="SGNH hydrolase"/>
    <property type="match status" value="1"/>
</dbReference>
<dbReference type="eggNOG" id="COG2755">
    <property type="taxonomic scope" value="Bacteria"/>
</dbReference>
<keyword evidence="1 10" id="KW-0378">Hydrolase</keyword>
<dbReference type="eggNOG" id="COG3693">
    <property type="taxonomic scope" value="Bacteria"/>
</dbReference>
<feature type="domain" description="GH10" evidence="8">
    <location>
        <begin position="48"/>
        <end position="319"/>
    </location>
</feature>
<dbReference type="SUPFAM" id="SSF63446">
    <property type="entry name" value="Type I dockerin domain"/>
    <property type="match status" value="1"/>
</dbReference>
<comment type="caution">
    <text evidence="10">The sequence shown here is derived from an EMBL/GenBank/DDBJ whole genome shotgun (WGS) entry which is preliminary data.</text>
</comment>
<dbReference type="CDD" id="cd14254">
    <property type="entry name" value="Dockerin_II"/>
    <property type="match status" value="1"/>
</dbReference>
<dbReference type="PROSITE" id="PS51760">
    <property type="entry name" value="GH10_2"/>
    <property type="match status" value="1"/>
</dbReference>
<dbReference type="GO" id="GO:0045493">
    <property type="term" value="P:xylan catabolic process"/>
    <property type="evidence" value="ECO:0007669"/>
    <property type="project" value="UniProtKB-KW"/>
</dbReference>
<dbReference type="InterPro" id="IPR001000">
    <property type="entry name" value="GH10_dom"/>
</dbReference>
<dbReference type="InterPro" id="IPR017853">
    <property type="entry name" value="GH"/>
</dbReference>
<dbReference type="InterPro" id="IPR036439">
    <property type="entry name" value="Dockerin_dom_sf"/>
</dbReference>
<dbReference type="GO" id="GO:0031176">
    <property type="term" value="F:endo-1,4-beta-xylanase activity"/>
    <property type="evidence" value="ECO:0007669"/>
    <property type="project" value="UniProtKB-EC"/>
</dbReference>
<protein>
    <submittedName>
        <fullName evidence="10">Endo-1,4-beta-xylanase</fullName>
        <ecNumber evidence="10">3.2.1.8</ecNumber>
    </submittedName>
</protein>
<dbReference type="Pfam" id="PF00331">
    <property type="entry name" value="Glyco_hydro_10"/>
    <property type="match status" value="1"/>
</dbReference>
<evidence type="ECO:0000256" key="2">
    <source>
        <dbReference type="ARBA" id="ARBA00023277"/>
    </source>
</evidence>
<evidence type="ECO:0000256" key="5">
    <source>
        <dbReference type="PROSITE-ProRule" id="PRU10061"/>
    </source>
</evidence>
<feature type="domain" description="Dockerin" evidence="9">
    <location>
        <begin position="346"/>
        <end position="413"/>
    </location>
</feature>
<dbReference type="PANTHER" id="PTHR31490:SF1">
    <property type="entry name" value="ENDO-1,4-BETA-XYLANASE 1"/>
    <property type="match status" value="1"/>
</dbReference>